<dbReference type="PANTHER" id="PTHR16434">
    <property type="entry name" value="EWING'S TUMOR-ASSOCIATED ANTIGEN 1 ETAA1"/>
    <property type="match status" value="1"/>
</dbReference>
<dbReference type="InterPro" id="IPR029406">
    <property type="entry name" value="ETAA1"/>
</dbReference>
<feature type="region of interest" description="Disordered" evidence="1">
    <location>
        <begin position="28"/>
        <end position="77"/>
    </location>
</feature>
<keyword evidence="3" id="KW-1185">Reference proteome</keyword>
<dbReference type="GO" id="GO:0006974">
    <property type="term" value="P:DNA damage response"/>
    <property type="evidence" value="ECO:0007669"/>
    <property type="project" value="TreeGrafter"/>
</dbReference>
<dbReference type="GO" id="GO:0043596">
    <property type="term" value="C:nuclear replication fork"/>
    <property type="evidence" value="ECO:0007669"/>
    <property type="project" value="TreeGrafter"/>
</dbReference>
<dbReference type="Ensembl" id="ENSLCAT00010030596.1">
    <property type="protein sequence ID" value="ENSLCAP00010029937.1"/>
    <property type="gene ID" value="ENSLCAG00010014062.1"/>
</dbReference>
<organism evidence="2 3">
    <name type="scientific">Lates calcarifer</name>
    <name type="common">Barramundi</name>
    <name type="synonym">Holocentrus calcarifer</name>
    <dbReference type="NCBI Taxonomy" id="8187"/>
    <lineage>
        <taxon>Eukaryota</taxon>
        <taxon>Metazoa</taxon>
        <taxon>Chordata</taxon>
        <taxon>Craniata</taxon>
        <taxon>Vertebrata</taxon>
        <taxon>Euteleostomi</taxon>
        <taxon>Actinopterygii</taxon>
        <taxon>Neopterygii</taxon>
        <taxon>Teleostei</taxon>
        <taxon>Neoteleostei</taxon>
        <taxon>Acanthomorphata</taxon>
        <taxon>Carangaria</taxon>
        <taxon>Carangaria incertae sedis</taxon>
        <taxon>Centropomidae</taxon>
        <taxon>Lates</taxon>
    </lineage>
</organism>
<dbReference type="GO" id="GO:2000001">
    <property type="term" value="P:regulation of DNA damage checkpoint"/>
    <property type="evidence" value="ECO:0007669"/>
    <property type="project" value="TreeGrafter"/>
</dbReference>
<dbReference type="Proteomes" id="UP000314980">
    <property type="component" value="Unassembled WGS sequence"/>
</dbReference>
<reference evidence="2" key="3">
    <citation type="submission" date="2025-09" db="UniProtKB">
        <authorList>
            <consortium name="Ensembl"/>
        </authorList>
    </citation>
    <scope>IDENTIFICATION</scope>
</reference>
<sequence length="726" mass="79773">MSEPMTHAAAAAGSPKFTELWRSVSKLYHSKTQDRKTGRQMPGCATPPMYKDLQSPKRQGCSRYPGLSNGDSPGDVEPSQDIFWDPTSPTQANTGVGLRNTRVVEIADIVNRIAPKVSCSFNIKLTTESTCLNSMFKISPRLQQYTRSGSVTPFCVLHRGFRLVFKELFSTLCLCVTQDAKPKGTESPLLQWIGDSAVPCTPEIPERRPRRKSLRQSSVEDLMKLARQFDENMQQDKETSELNILNPKLNKCVSASEIKPTETSFHSSAKDLKCPSSSDQVEAELHALFDCSTQRVSGPLSQGSSASACSQKIKDQPVTSTLTEPEQSELKSVQKSSSAANPAQEKGSCGFSVNNCDDFDDDWENDDLLNDSFVLAMTQNPDQQHDANAKVILQSNTKTSTTYLTSVCKPAANTNSAHQPSNLHSKPSCSVLQELCPKPKTSNRSTFKLDSNLHFQPKVTAKEVSKSNFTVTQPKLQMSDQRSATTKTLATPQTDKISNDQMGACVSSNSVKDITDSLWDNGDDDALLYQVCDSVERISNSQPRQVSPSGCQEKQDITVDRQRKTTAPLPIDRAWPIRTSASTNRQAPCAFIRSNSLPGTSCETVNYRGWNIPMKGASNKSQMSQSLPGSRVSLGTFNQCRDSSGTFQAGNANVDMKPQTVTARTPQNSKSKHTAFKRNVSDSAAICNKVFVTTQMTGKCSAAEIEKKKQEALARRRLRMQNTPKP</sequence>
<feature type="region of interest" description="Disordered" evidence="1">
    <location>
        <begin position="539"/>
        <end position="562"/>
    </location>
</feature>
<dbReference type="GO" id="GO:0031297">
    <property type="term" value="P:replication fork processing"/>
    <property type="evidence" value="ECO:0007669"/>
    <property type="project" value="TreeGrafter"/>
</dbReference>
<evidence type="ECO:0000313" key="3">
    <source>
        <dbReference type="Proteomes" id="UP000314980"/>
    </source>
</evidence>
<feature type="compositionally biased region" description="Basic and acidic residues" evidence="1">
    <location>
        <begin position="553"/>
        <end position="562"/>
    </location>
</feature>
<feature type="region of interest" description="Disordered" evidence="1">
    <location>
        <begin position="300"/>
        <end position="347"/>
    </location>
</feature>
<feature type="compositionally biased region" description="Polar residues" evidence="1">
    <location>
        <begin position="317"/>
        <end position="341"/>
    </location>
</feature>
<dbReference type="Pfam" id="PF15350">
    <property type="entry name" value="ETAA1"/>
    <property type="match status" value="2"/>
</dbReference>
<evidence type="ECO:0000256" key="1">
    <source>
        <dbReference type="SAM" id="MobiDB-lite"/>
    </source>
</evidence>
<dbReference type="STRING" id="8187.ENSLCAP00010029937"/>
<proteinExistence type="predicted"/>
<evidence type="ECO:0000313" key="2">
    <source>
        <dbReference type="Ensembl" id="ENSLCAP00010029937.1"/>
    </source>
</evidence>
<accession>A0A4W6DVJ8</accession>
<feature type="compositionally biased region" description="Polar residues" evidence="1">
    <location>
        <begin position="300"/>
        <end position="310"/>
    </location>
</feature>
<reference evidence="3" key="1">
    <citation type="submission" date="2015-09" db="EMBL/GenBank/DDBJ databases">
        <authorList>
            <person name="Sai Rama Sridatta P."/>
        </authorList>
    </citation>
    <scope>NUCLEOTIDE SEQUENCE [LARGE SCALE GENOMIC DNA]</scope>
</reference>
<dbReference type="InParanoid" id="A0A4W6DVJ8"/>
<reference evidence="2" key="2">
    <citation type="submission" date="2025-08" db="UniProtKB">
        <authorList>
            <consortium name="Ensembl"/>
        </authorList>
    </citation>
    <scope>IDENTIFICATION</scope>
</reference>
<name>A0A4W6DVJ8_LATCA</name>
<dbReference type="AlphaFoldDB" id="A0A4W6DVJ8"/>
<dbReference type="GeneTree" id="ENSGT01030000235154"/>
<protein>
    <submittedName>
        <fullName evidence="2">Uncharacterized protein</fullName>
    </submittedName>
</protein>
<dbReference type="PANTHER" id="PTHR16434:SF3">
    <property type="entry name" value="EWING'S TUMOR-ASSOCIATED ANTIGEN 1"/>
    <property type="match status" value="1"/>
</dbReference>
<dbReference type="GO" id="GO:0043539">
    <property type="term" value="F:protein serine/threonine kinase activator activity"/>
    <property type="evidence" value="ECO:0007669"/>
    <property type="project" value="TreeGrafter"/>
</dbReference>
<feature type="compositionally biased region" description="Polar residues" evidence="1">
    <location>
        <begin position="539"/>
        <end position="552"/>
    </location>
</feature>